<evidence type="ECO:0000313" key="8">
    <source>
        <dbReference type="Proteomes" id="UP000095283"/>
    </source>
</evidence>
<protein>
    <recommendedName>
        <fullName evidence="1">protein-disulfide reductase</fullName>
        <ecNumber evidence="1">1.8.1.8</ecNumber>
    </recommendedName>
</protein>
<dbReference type="InterPro" id="IPR012336">
    <property type="entry name" value="Thioredoxin-like_fold"/>
</dbReference>
<evidence type="ECO:0000256" key="5">
    <source>
        <dbReference type="ARBA" id="ARBA00047388"/>
    </source>
</evidence>
<dbReference type="EC" id="1.8.1.8" evidence="1"/>
<comment type="catalytic activity">
    <reaction evidence="5">
        <text>[protein]-dithiol + NAD(+) = [protein]-disulfide + NADH + H(+)</text>
        <dbReference type="Rhea" id="RHEA:18749"/>
        <dbReference type="Rhea" id="RHEA-COMP:10593"/>
        <dbReference type="Rhea" id="RHEA-COMP:10594"/>
        <dbReference type="ChEBI" id="CHEBI:15378"/>
        <dbReference type="ChEBI" id="CHEBI:29950"/>
        <dbReference type="ChEBI" id="CHEBI:50058"/>
        <dbReference type="ChEBI" id="CHEBI:57540"/>
        <dbReference type="ChEBI" id="CHEBI:57945"/>
        <dbReference type="EC" id="1.8.1.8"/>
    </reaction>
</comment>
<evidence type="ECO:0000256" key="1">
    <source>
        <dbReference type="ARBA" id="ARBA00012612"/>
    </source>
</evidence>
<evidence type="ECO:0000256" key="4">
    <source>
        <dbReference type="ARBA" id="ARBA00023027"/>
    </source>
</evidence>
<keyword evidence="2" id="KW-0677">Repeat</keyword>
<dbReference type="WBParaSite" id="Hba_13411">
    <property type="protein sequence ID" value="Hba_13411"/>
    <property type="gene ID" value="Hba_13411"/>
</dbReference>
<proteinExistence type="predicted"/>
<dbReference type="Proteomes" id="UP000095283">
    <property type="component" value="Unplaced"/>
</dbReference>
<dbReference type="PANTHER" id="PTHR13871">
    <property type="entry name" value="THIOREDOXIN"/>
    <property type="match status" value="1"/>
</dbReference>
<dbReference type="Gene3D" id="3.40.30.10">
    <property type="entry name" value="Glutaredoxin"/>
    <property type="match status" value="1"/>
</dbReference>
<evidence type="ECO:0000259" key="7">
    <source>
        <dbReference type="Pfam" id="PF13905"/>
    </source>
</evidence>
<sequence>MFTSFGILLHIMKWGQMASSHGFMAWLSHFGVDIQDRIVDKTTNANLKRRGVEGNVAVNQLQRKKFYEKLNSEELEIIWVSRDREASHQLEYYDKAMPAWNYIPFGDPTIKALLEKYNVKTIPALKLVNDQGEVLNDQIRTDVERCVNEDPTTCFNKWKSFYQ</sequence>
<keyword evidence="3" id="KW-0560">Oxidoreductase</keyword>
<keyword evidence="4" id="KW-0520">NAD</keyword>
<organism evidence="8 9">
    <name type="scientific">Heterorhabditis bacteriophora</name>
    <name type="common">Entomopathogenic nematode worm</name>
    <dbReference type="NCBI Taxonomy" id="37862"/>
    <lineage>
        <taxon>Eukaryota</taxon>
        <taxon>Metazoa</taxon>
        <taxon>Ecdysozoa</taxon>
        <taxon>Nematoda</taxon>
        <taxon>Chromadorea</taxon>
        <taxon>Rhabditida</taxon>
        <taxon>Rhabditina</taxon>
        <taxon>Rhabditomorpha</taxon>
        <taxon>Strongyloidea</taxon>
        <taxon>Heterorhabditidae</taxon>
        <taxon>Heterorhabditis</taxon>
    </lineage>
</organism>
<dbReference type="InterPro" id="IPR052259">
    <property type="entry name" value="Nucleoredoxin-like"/>
</dbReference>
<dbReference type="SUPFAM" id="SSF52833">
    <property type="entry name" value="Thioredoxin-like"/>
    <property type="match status" value="1"/>
</dbReference>
<dbReference type="PANTHER" id="PTHR13871:SF18">
    <property type="entry name" value="THIOREDOXIN DOMAIN-CONTAINING PROTEIN"/>
    <property type="match status" value="1"/>
</dbReference>
<accession>A0A1I7X7P1</accession>
<evidence type="ECO:0000256" key="2">
    <source>
        <dbReference type="ARBA" id="ARBA00022737"/>
    </source>
</evidence>
<evidence type="ECO:0000256" key="3">
    <source>
        <dbReference type="ARBA" id="ARBA00023002"/>
    </source>
</evidence>
<name>A0A1I7X7P1_HETBA</name>
<evidence type="ECO:0000313" key="9">
    <source>
        <dbReference type="WBParaSite" id="Hba_13411"/>
    </source>
</evidence>
<evidence type="ECO:0000256" key="6">
    <source>
        <dbReference type="ARBA" id="ARBA00047804"/>
    </source>
</evidence>
<comment type="catalytic activity">
    <reaction evidence="6">
        <text>[protein]-dithiol + NADP(+) = [protein]-disulfide + NADPH + H(+)</text>
        <dbReference type="Rhea" id="RHEA:18753"/>
        <dbReference type="Rhea" id="RHEA-COMP:10593"/>
        <dbReference type="Rhea" id="RHEA-COMP:10594"/>
        <dbReference type="ChEBI" id="CHEBI:15378"/>
        <dbReference type="ChEBI" id="CHEBI:29950"/>
        <dbReference type="ChEBI" id="CHEBI:50058"/>
        <dbReference type="ChEBI" id="CHEBI:57783"/>
        <dbReference type="ChEBI" id="CHEBI:58349"/>
        <dbReference type="EC" id="1.8.1.8"/>
    </reaction>
</comment>
<feature type="domain" description="Thioredoxin-like fold" evidence="7">
    <location>
        <begin position="64"/>
        <end position="134"/>
    </location>
</feature>
<dbReference type="AlphaFoldDB" id="A0A1I7X7P1"/>
<reference evidence="9" key="1">
    <citation type="submission" date="2016-11" db="UniProtKB">
        <authorList>
            <consortium name="WormBaseParasite"/>
        </authorList>
    </citation>
    <scope>IDENTIFICATION</scope>
</reference>
<keyword evidence="8" id="KW-1185">Reference proteome</keyword>
<dbReference type="GO" id="GO:0047134">
    <property type="term" value="F:protein-disulfide reductase [NAD(P)H] activity"/>
    <property type="evidence" value="ECO:0007669"/>
    <property type="project" value="UniProtKB-EC"/>
</dbReference>
<dbReference type="Pfam" id="PF13905">
    <property type="entry name" value="Thioredoxin_8"/>
    <property type="match status" value="1"/>
</dbReference>
<dbReference type="InterPro" id="IPR036249">
    <property type="entry name" value="Thioredoxin-like_sf"/>
</dbReference>